<dbReference type="AlphaFoldDB" id="A0A0F9TMI8"/>
<accession>A0A0F9TMI8</accession>
<organism evidence="1">
    <name type="scientific">marine sediment metagenome</name>
    <dbReference type="NCBI Taxonomy" id="412755"/>
    <lineage>
        <taxon>unclassified sequences</taxon>
        <taxon>metagenomes</taxon>
        <taxon>ecological metagenomes</taxon>
    </lineage>
</organism>
<sequence length="372" mass="43198">MIDDLYIITDAGQLLYSWHLKKSEVPSDDDLLSGFLTALDSFASVERGEDIKSLKLKETNIIFEKSLDYQQKLTFVVTTKNDEFIELIHSILQDIIDNFTGMFKDSLNKEFDGEVTRFKSFSKNLDIIIFSHGLDTLLESITQINKGGIFKSIVLLEPKGGHIFYIHAKQFVDKNKLSYLIPLIVNSAKFLYQNNLNEKANWILLTTIRNENILVEIREKNLIVKQYQLLDNIEEEFLALDFLKSKDKSIKKPKKIAEKFEKLIWDSRIKQIFLVDLMGKIIYSKSFDENYNYSKFVPETISVLTSSKKVCEEIYNRTLFNTSIGGDKLTTISINFNNFVLTMIGKVEDFNMFQTIQEICLNIFLQIKQIYL</sequence>
<protein>
    <submittedName>
        <fullName evidence="1">Uncharacterized protein</fullName>
    </submittedName>
</protein>
<name>A0A0F9TMI8_9ZZZZ</name>
<gene>
    <name evidence="1" type="ORF">LCGC14_0634580</name>
</gene>
<evidence type="ECO:0000313" key="1">
    <source>
        <dbReference type="EMBL" id="KKN50266.1"/>
    </source>
</evidence>
<proteinExistence type="predicted"/>
<reference evidence="1" key="1">
    <citation type="journal article" date="2015" name="Nature">
        <title>Complex archaea that bridge the gap between prokaryotes and eukaryotes.</title>
        <authorList>
            <person name="Spang A."/>
            <person name="Saw J.H."/>
            <person name="Jorgensen S.L."/>
            <person name="Zaremba-Niedzwiedzka K."/>
            <person name="Martijn J."/>
            <person name="Lind A.E."/>
            <person name="van Eijk R."/>
            <person name="Schleper C."/>
            <person name="Guy L."/>
            <person name="Ettema T.J."/>
        </authorList>
    </citation>
    <scope>NUCLEOTIDE SEQUENCE</scope>
</reference>
<dbReference type="EMBL" id="LAZR01001124">
    <property type="protein sequence ID" value="KKN50266.1"/>
    <property type="molecule type" value="Genomic_DNA"/>
</dbReference>
<comment type="caution">
    <text evidence="1">The sequence shown here is derived from an EMBL/GenBank/DDBJ whole genome shotgun (WGS) entry which is preliminary data.</text>
</comment>